<dbReference type="AlphaFoldDB" id="A0A4R6SG14"/>
<protein>
    <submittedName>
        <fullName evidence="2">Uncharacterized protein DUF3618</fullName>
    </submittedName>
</protein>
<comment type="caution">
    <text evidence="2">The sequence shown here is derived from an EMBL/GenBank/DDBJ whole genome shotgun (WGS) entry which is preliminary data.</text>
</comment>
<keyword evidence="3" id="KW-1185">Reference proteome</keyword>
<reference evidence="2 3" key="1">
    <citation type="submission" date="2019-03" db="EMBL/GenBank/DDBJ databases">
        <title>Genomic Encyclopedia of Type Strains, Phase IV (KMG-IV): sequencing the most valuable type-strain genomes for metagenomic binning, comparative biology and taxonomic classification.</title>
        <authorList>
            <person name="Goeker M."/>
        </authorList>
    </citation>
    <scope>NUCLEOTIDE SEQUENCE [LARGE SCALE GENOMIC DNA]</scope>
    <source>
        <strain evidence="2 3">DSM 45361</strain>
    </source>
</reference>
<dbReference type="Pfam" id="PF12277">
    <property type="entry name" value="DUF3618"/>
    <property type="match status" value="1"/>
</dbReference>
<evidence type="ECO:0000313" key="3">
    <source>
        <dbReference type="Proteomes" id="UP000295444"/>
    </source>
</evidence>
<feature type="compositionally biased region" description="Polar residues" evidence="1">
    <location>
        <begin position="161"/>
        <end position="178"/>
    </location>
</feature>
<feature type="compositionally biased region" description="Basic and acidic residues" evidence="1">
    <location>
        <begin position="1"/>
        <end position="20"/>
    </location>
</feature>
<dbReference type="Proteomes" id="UP000295444">
    <property type="component" value="Unassembled WGS sequence"/>
</dbReference>
<feature type="region of interest" description="Disordered" evidence="1">
    <location>
        <begin position="137"/>
        <end position="189"/>
    </location>
</feature>
<feature type="region of interest" description="Disordered" evidence="1">
    <location>
        <begin position="1"/>
        <end position="78"/>
    </location>
</feature>
<dbReference type="RefSeq" id="WP_133849032.1">
    <property type="nucleotide sequence ID" value="NZ_SNXZ01000002.1"/>
</dbReference>
<evidence type="ECO:0000256" key="1">
    <source>
        <dbReference type="SAM" id="MobiDB-lite"/>
    </source>
</evidence>
<gene>
    <name evidence="2" type="ORF">EV186_102157</name>
</gene>
<dbReference type="EMBL" id="SNXZ01000002">
    <property type="protein sequence ID" value="TDQ00296.1"/>
    <property type="molecule type" value="Genomic_DNA"/>
</dbReference>
<dbReference type="InterPro" id="IPR022062">
    <property type="entry name" value="DUF3618"/>
</dbReference>
<accession>A0A4R6SG14</accession>
<organism evidence="2 3">
    <name type="scientific">Labedaea rhizosphaerae</name>
    <dbReference type="NCBI Taxonomy" id="598644"/>
    <lineage>
        <taxon>Bacteria</taxon>
        <taxon>Bacillati</taxon>
        <taxon>Actinomycetota</taxon>
        <taxon>Actinomycetes</taxon>
        <taxon>Pseudonocardiales</taxon>
        <taxon>Pseudonocardiaceae</taxon>
        <taxon>Labedaea</taxon>
    </lineage>
</organism>
<name>A0A4R6SG14_LABRH</name>
<dbReference type="OrthoDB" id="3218417at2"/>
<evidence type="ECO:0000313" key="2">
    <source>
        <dbReference type="EMBL" id="TDQ00296.1"/>
    </source>
</evidence>
<sequence>MTEKSPEQIRREIDRTRAELSSDVQTLTEKVSPGRAMGRQVQRTRNAMTRAKERVMGSDSGSSGGGLASAKESIADAAGSVPEVARQQAQGNPIAAGLIAFGAGWLVSSLLPASKAEQQLAVQAKDKAAEVAQPVMQQAKAAGQDLAEGMKEPARQAVDQVRSTAQDAAGTVTDQAKQSAADVRDEAKA</sequence>
<proteinExistence type="predicted"/>